<dbReference type="GO" id="GO:0004175">
    <property type="term" value="F:endopeptidase activity"/>
    <property type="evidence" value="ECO:0007669"/>
    <property type="project" value="TreeGrafter"/>
</dbReference>
<dbReference type="GO" id="GO:0007165">
    <property type="term" value="P:signal transduction"/>
    <property type="evidence" value="ECO:0007669"/>
    <property type="project" value="TreeGrafter"/>
</dbReference>
<protein>
    <submittedName>
        <fullName evidence="3">Peptidase S41</fullName>
    </submittedName>
</protein>
<proteinExistence type="predicted"/>
<evidence type="ECO:0000313" key="4">
    <source>
        <dbReference type="Proteomes" id="UP000238270"/>
    </source>
</evidence>
<dbReference type="SUPFAM" id="SSF52096">
    <property type="entry name" value="ClpP/crotonase"/>
    <property type="match status" value="1"/>
</dbReference>
<feature type="region of interest" description="Disordered" evidence="1">
    <location>
        <begin position="324"/>
        <end position="344"/>
    </location>
</feature>
<dbReference type="GO" id="GO:0006508">
    <property type="term" value="P:proteolysis"/>
    <property type="evidence" value="ECO:0007669"/>
    <property type="project" value="InterPro"/>
</dbReference>
<comment type="caution">
    <text evidence="3">The sequence shown here is derived from an EMBL/GenBank/DDBJ whole genome shotgun (WGS) entry which is preliminary data.</text>
</comment>
<evidence type="ECO:0000259" key="2">
    <source>
        <dbReference type="SMART" id="SM00245"/>
    </source>
</evidence>
<evidence type="ECO:0000313" key="3">
    <source>
        <dbReference type="EMBL" id="PPT73788.1"/>
    </source>
</evidence>
<gene>
    <name evidence="3" type="ORF">XaplCFBP3122_19245</name>
</gene>
<reference evidence="3 4" key="1">
    <citation type="submission" date="2016-08" db="EMBL/GenBank/DDBJ databases">
        <title>Evolution of the type three secretion system and type three effector repertoires in Xanthomonas.</title>
        <authorList>
            <person name="Merda D."/>
            <person name="Briand M."/>
            <person name="Bosis E."/>
            <person name="Rousseau C."/>
            <person name="Portier P."/>
            <person name="Jacques M.-A."/>
            <person name="Fischer-Le Saux M."/>
        </authorList>
    </citation>
    <scope>NUCLEOTIDE SEQUENCE [LARGE SCALE GENOMIC DNA]</scope>
    <source>
        <strain evidence="3 4">CFBP 3122</strain>
    </source>
</reference>
<dbReference type="InterPro" id="IPR005151">
    <property type="entry name" value="Tail-specific_protease"/>
</dbReference>
<dbReference type="SMART" id="SM00245">
    <property type="entry name" value="TSPc"/>
    <property type="match status" value="1"/>
</dbReference>
<dbReference type="Proteomes" id="UP000238270">
    <property type="component" value="Unassembled WGS sequence"/>
</dbReference>
<evidence type="ECO:0000256" key="1">
    <source>
        <dbReference type="SAM" id="MobiDB-lite"/>
    </source>
</evidence>
<accession>A0A2S6YZZ0</accession>
<dbReference type="PANTHER" id="PTHR32060">
    <property type="entry name" value="TAIL-SPECIFIC PROTEASE"/>
    <property type="match status" value="1"/>
</dbReference>
<dbReference type="EMBL" id="MIGV01000037">
    <property type="protein sequence ID" value="PPT73788.1"/>
    <property type="molecule type" value="Genomic_DNA"/>
</dbReference>
<feature type="domain" description="Tail specific protease" evidence="2">
    <location>
        <begin position="236"/>
        <end position="424"/>
    </location>
</feature>
<dbReference type="GO" id="GO:0008236">
    <property type="term" value="F:serine-type peptidase activity"/>
    <property type="evidence" value="ECO:0007669"/>
    <property type="project" value="InterPro"/>
</dbReference>
<sequence length="446" mass="47045">MLCSVHAMAAIPSWYAAAGGADYQLTAVQGDVQSGEGAQLRLTAIAARTAPFGAASAQLDTVSLRGQSLLLSGVLATSNASQGATLWMRADDAHGKRLAFESSQTDPVVGTTRASRSIALQVPMEAQKVFIGVVLRGDGTLDVSQLRLTVQPIVDAASASAILDIAIPAIREHALHSARIDWTTREPQLRAQAVNMREVDAYVAIDALVAQLDDGHSFLMRPSGRRNVEAVAQRELPAMQTRLLSSGIAYIDVPGLMTSSREVSSAYQTSLARALDQAAAQASCGWLVDLRHNTGGTMWPMINGLHLLLGNAALGSFVDAAGKQSPWRARPAPRSTASPDGLQTDRPVAVLIGPKTASAGEMVAISFRGRANTRSFGQPSAGQTTGNRSVELPGGGVLAIAASYTQDRNGHRNDGRLQPDVLLDSQVDMIDAAAQWLRTQACVRSK</sequence>
<dbReference type="InterPro" id="IPR029045">
    <property type="entry name" value="ClpP/crotonase-like_dom_sf"/>
</dbReference>
<dbReference type="PANTHER" id="PTHR32060:SF30">
    <property type="entry name" value="CARBOXY-TERMINAL PROCESSING PROTEASE CTPA"/>
    <property type="match status" value="1"/>
</dbReference>
<dbReference type="Pfam" id="PF03572">
    <property type="entry name" value="Peptidase_S41"/>
    <property type="match status" value="1"/>
</dbReference>
<dbReference type="Gene3D" id="3.90.226.10">
    <property type="entry name" value="2-enoyl-CoA Hydratase, Chain A, domain 1"/>
    <property type="match status" value="1"/>
</dbReference>
<name>A0A2S6YZZ0_9XANT</name>
<organism evidence="3 4">
    <name type="scientific">Xanthomonas arboricola pv. populi</name>
    <dbReference type="NCBI Taxonomy" id="487823"/>
    <lineage>
        <taxon>Bacteria</taxon>
        <taxon>Pseudomonadati</taxon>
        <taxon>Pseudomonadota</taxon>
        <taxon>Gammaproteobacteria</taxon>
        <taxon>Lysobacterales</taxon>
        <taxon>Lysobacteraceae</taxon>
        <taxon>Xanthomonas</taxon>
    </lineage>
</organism>
<dbReference type="AlphaFoldDB" id="A0A2S6YZZ0"/>
<dbReference type="GO" id="GO:0030288">
    <property type="term" value="C:outer membrane-bounded periplasmic space"/>
    <property type="evidence" value="ECO:0007669"/>
    <property type="project" value="TreeGrafter"/>
</dbReference>